<evidence type="ECO:0000313" key="2">
    <source>
        <dbReference type="WBParaSite" id="SPAL_0000174100.1"/>
    </source>
</evidence>
<reference evidence="2" key="1">
    <citation type="submission" date="2017-02" db="UniProtKB">
        <authorList>
            <consortium name="WormBaseParasite"/>
        </authorList>
    </citation>
    <scope>IDENTIFICATION</scope>
</reference>
<dbReference type="Proteomes" id="UP000046392">
    <property type="component" value="Unplaced"/>
</dbReference>
<proteinExistence type="predicted"/>
<accession>A0A0N5B6Q4</accession>
<name>A0A0N5B6Q4_STREA</name>
<sequence>MLMDLSKLSKRRVKGLCISLLALLNPDKVKLKYKFNILNDKGKEKNVNYSLMSREIFKNDDWGQEQF</sequence>
<dbReference type="AlphaFoldDB" id="A0A0N5B6Q4"/>
<keyword evidence="1" id="KW-1185">Reference proteome</keyword>
<dbReference type="WBParaSite" id="SPAL_0000174100.1">
    <property type="protein sequence ID" value="SPAL_0000174100.1"/>
    <property type="gene ID" value="SPAL_0000174100"/>
</dbReference>
<protein>
    <submittedName>
        <fullName evidence="2">MATH domain-containing protein</fullName>
    </submittedName>
</protein>
<evidence type="ECO:0000313" key="1">
    <source>
        <dbReference type="Proteomes" id="UP000046392"/>
    </source>
</evidence>
<organism evidence="1 2">
    <name type="scientific">Strongyloides papillosus</name>
    <name type="common">Intestinal threadworm</name>
    <dbReference type="NCBI Taxonomy" id="174720"/>
    <lineage>
        <taxon>Eukaryota</taxon>
        <taxon>Metazoa</taxon>
        <taxon>Ecdysozoa</taxon>
        <taxon>Nematoda</taxon>
        <taxon>Chromadorea</taxon>
        <taxon>Rhabditida</taxon>
        <taxon>Tylenchina</taxon>
        <taxon>Panagrolaimomorpha</taxon>
        <taxon>Strongyloidoidea</taxon>
        <taxon>Strongyloididae</taxon>
        <taxon>Strongyloides</taxon>
    </lineage>
</organism>